<evidence type="ECO:0000313" key="1">
    <source>
        <dbReference type="EMBL" id="QKM70869.1"/>
    </source>
</evidence>
<organism evidence="1 2">
    <name type="scientific">Streptomyces tsukubensis (strain DSM 42081 / NBRC 108919 / NRRL 18488 / 9993)</name>
    <dbReference type="NCBI Taxonomy" id="1114943"/>
    <lineage>
        <taxon>Bacteria</taxon>
        <taxon>Bacillati</taxon>
        <taxon>Actinomycetota</taxon>
        <taxon>Actinomycetes</taxon>
        <taxon>Kitasatosporales</taxon>
        <taxon>Streptomycetaceae</taxon>
        <taxon>Streptomyces</taxon>
    </lineage>
</organism>
<dbReference type="RefSeq" id="WP_006350573.1">
    <property type="nucleotide sequence ID" value="NZ_CP029159.1"/>
</dbReference>
<dbReference type="EMBL" id="CP029159">
    <property type="protein sequence ID" value="QKM70869.1"/>
    <property type="molecule type" value="Genomic_DNA"/>
</dbReference>
<evidence type="ECO:0000313" key="2">
    <source>
        <dbReference type="Proteomes" id="UP000005940"/>
    </source>
</evidence>
<dbReference type="AlphaFoldDB" id="I2MUK3"/>
<name>I2MUK3_STRT9</name>
<accession>I2MUK3</accession>
<gene>
    <name evidence="1" type="ORF">STSU_030780</name>
</gene>
<proteinExistence type="predicted"/>
<keyword evidence="2" id="KW-1185">Reference proteome</keyword>
<dbReference type="Proteomes" id="UP000005940">
    <property type="component" value="Chromosome"/>
</dbReference>
<sequence>MRTDLAVDWEIPSTPDGPGGLLERFMGPGKSRSESAVEVAGGALCAGLLAAGLWSPAASGIRESWSTLQLVVVAAAGLDLVGGILTNATNAAKRWYHRQAATARRTRLVFVAAHLLHLAVVGAVVLEGDAVWASGNAALLLGGAVAVEFAPVQLKRPVAMGLWTAAVLVNLFWLTVPAALVWFAPLFFLKLLVCHLVPEAPLRHRDG</sequence>
<protein>
    <submittedName>
        <fullName evidence="1">Uncharacterized protein</fullName>
    </submittedName>
</protein>
<reference evidence="1 2" key="1">
    <citation type="journal article" date="2012" name="J. Bacteriol.">
        <title>Draft genome of Streptomyces tsukubaensis NRRL 18488, the producer of the clinically important immunosuppressant tacrolimus (FK506).</title>
        <authorList>
            <person name="Barreiro C."/>
            <person name="Prieto C."/>
            <person name="Sola-Landa A."/>
            <person name="Solera E."/>
            <person name="Martinez-Castro M."/>
            <person name="Perez-Redondo R."/>
            <person name="Garcia-Estrada C."/>
            <person name="Aparicio J.F."/>
            <person name="Fernandez-Martinez L.T."/>
            <person name="Santos-Aberturas J."/>
            <person name="Salehi-Najafabadi Z."/>
            <person name="Rodriguez-Garcia A."/>
            <person name="Tauch A."/>
            <person name="Martin J.F."/>
        </authorList>
    </citation>
    <scope>NUCLEOTIDE SEQUENCE [LARGE SCALE GENOMIC DNA]</scope>
    <source>
        <strain evidence="2">DSM 42081 / NBRC 108919 / NRRL 18488 / 9993</strain>
    </source>
</reference>